<dbReference type="SMART" id="SM00267">
    <property type="entry name" value="GGDEF"/>
    <property type="match status" value="1"/>
</dbReference>
<dbReference type="SUPFAM" id="SSF55073">
    <property type="entry name" value="Nucleotide cyclase"/>
    <property type="match status" value="1"/>
</dbReference>
<feature type="domain" description="PAS" evidence="1">
    <location>
        <begin position="132"/>
        <end position="189"/>
    </location>
</feature>
<evidence type="ECO:0000313" key="6">
    <source>
        <dbReference type="Proteomes" id="UP000887222"/>
    </source>
</evidence>
<dbReference type="InterPro" id="IPR043128">
    <property type="entry name" value="Rev_trsase/Diguanyl_cyclase"/>
</dbReference>
<dbReference type="SUPFAM" id="SSF141868">
    <property type="entry name" value="EAL domain-like"/>
    <property type="match status" value="1"/>
</dbReference>
<proteinExistence type="predicted"/>
<dbReference type="RefSeq" id="WP_220808037.1">
    <property type="nucleotide sequence ID" value="NZ_BPMK01000007.1"/>
</dbReference>
<evidence type="ECO:0000259" key="2">
    <source>
        <dbReference type="PROSITE" id="PS50113"/>
    </source>
</evidence>
<dbReference type="NCBIfam" id="TIGR00254">
    <property type="entry name" value="GGDEF"/>
    <property type="match status" value="1"/>
</dbReference>
<dbReference type="NCBIfam" id="TIGR00229">
    <property type="entry name" value="sensory_box"/>
    <property type="match status" value="1"/>
</dbReference>
<dbReference type="Proteomes" id="UP000887222">
    <property type="component" value="Unassembled WGS sequence"/>
</dbReference>
<dbReference type="Gene3D" id="3.20.20.450">
    <property type="entry name" value="EAL domain"/>
    <property type="match status" value="1"/>
</dbReference>
<dbReference type="SMART" id="SM00091">
    <property type="entry name" value="PAS"/>
    <property type="match status" value="2"/>
</dbReference>
<dbReference type="PROSITE" id="PS50113">
    <property type="entry name" value="PAC"/>
    <property type="match status" value="1"/>
</dbReference>
<dbReference type="InterPro" id="IPR001633">
    <property type="entry name" value="EAL_dom"/>
</dbReference>
<feature type="domain" description="PAC" evidence="2">
    <location>
        <begin position="207"/>
        <end position="259"/>
    </location>
</feature>
<dbReference type="InterPro" id="IPR029787">
    <property type="entry name" value="Nucleotide_cyclase"/>
</dbReference>
<dbReference type="Pfam" id="PF13426">
    <property type="entry name" value="PAS_9"/>
    <property type="match status" value="1"/>
</dbReference>
<dbReference type="InterPro" id="IPR000014">
    <property type="entry name" value="PAS"/>
</dbReference>
<dbReference type="InterPro" id="IPR000160">
    <property type="entry name" value="GGDEF_dom"/>
</dbReference>
<keyword evidence="6" id="KW-1185">Reference proteome</keyword>
<dbReference type="Pfam" id="PF00563">
    <property type="entry name" value="EAL"/>
    <property type="match status" value="1"/>
</dbReference>
<sequence length="705" mass="77198">MHRPRAEHDDRTGLLLAVLHSMAAAVLAVDAGEQPLLVNPAARALLGLAPDGSEDSLAVAALRLFRADRGAALPEDQSPVHRALGGESVSALQAWLPAAEKAVSIDATPLIDPAGAAIGAVILLREAAAQADQDDLRMLIEGATDYAIMMIDPEGRIASWNPGAERITGHRAEDAIGHHADMLFTEEDRGMGEPQRELETARATGRAENNRWHVRPDGSRFWASGGVTPLWHADGRLRGYVKILRDRTDERLAEEQTRFLANHDGLTGLPNRVSFSNRLHASMVSSQRTGVPFALLLLDLDRFKYVNDTFGHHAGDLLLKEVALRIVSSIRETDFVARLGGDEFVVIQADASQPLAAETLARKLVLELGRPFQLDGQEVQSGTSIGVCFYPGDARSSVELLKRADLALYRAKHAGRHTYQFYNAILQDEQGWKRDREAALRAALKNSQFELYYQPQVDLAKWKIASVEALLRWNATDMETVLPSDFLSIIEQTGMIVEIGEWALREAARQVRRLHAHGLHDLRLSVNCSARQFSDPRFVAMIPAILDDAGIAASCLELEVPEAMLARQPAIKPQLAALRERGIRLTIDNFGTGATALRDFQDFAIDALKIDKAFVEHLPHRREDAAITSAIINLAHNLGIRAVAGGVETAEQLAYLKARDCDGAQGFIFSPPVPGARLEQLVLTGHWSRINPLSEPGDGGLDKLH</sequence>
<dbReference type="PROSITE" id="PS50112">
    <property type="entry name" value="PAS"/>
    <property type="match status" value="1"/>
</dbReference>
<feature type="domain" description="GGDEF" evidence="4">
    <location>
        <begin position="291"/>
        <end position="424"/>
    </location>
</feature>
<dbReference type="Gene3D" id="3.30.450.20">
    <property type="entry name" value="PAS domain"/>
    <property type="match status" value="2"/>
</dbReference>
<accession>A0ABQ4Q3V7</accession>
<dbReference type="InterPro" id="IPR035919">
    <property type="entry name" value="EAL_sf"/>
</dbReference>
<dbReference type="SUPFAM" id="SSF55785">
    <property type="entry name" value="PYP-like sensor domain (PAS domain)"/>
    <property type="match status" value="1"/>
</dbReference>
<dbReference type="EMBL" id="BPMK01000007">
    <property type="protein sequence ID" value="GIZ51878.1"/>
    <property type="molecule type" value="Genomic_DNA"/>
</dbReference>
<protein>
    <recommendedName>
        <fullName evidence="7">PAS domain S-box-containing protein/diguanylate cyclase (GGDEF)-like protein</fullName>
    </recommendedName>
</protein>
<dbReference type="Gene3D" id="3.30.70.270">
    <property type="match status" value="1"/>
</dbReference>
<reference evidence="5 6" key="1">
    <citation type="journal article" date="2022" name="Int. J. Syst. Evol. Microbiol.">
        <title>Noviherbaspirillum aridicola sp. nov., isolated from an arid soil in Pakistan.</title>
        <authorList>
            <person name="Khan I.U."/>
            <person name="Saqib M."/>
            <person name="Amin A."/>
            <person name="Hussain F."/>
            <person name="Li L."/>
            <person name="Liu Y.H."/>
            <person name="Fang B.Z."/>
            <person name="Ahmed I."/>
            <person name="Li W.J."/>
        </authorList>
    </citation>
    <scope>NUCLEOTIDE SEQUENCE [LARGE SCALE GENOMIC DNA]</scope>
    <source>
        <strain evidence="5 6">NCCP-691</strain>
    </source>
</reference>
<dbReference type="Pfam" id="PF00990">
    <property type="entry name" value="GGDEF"/>
    <property type="match status" value="1"/>
</dbReference>
<dbReference type="InterPro" id="IPR000700">
    <property type="entry name" value="PAS-assoc_C"/>
</dbReference>
<dbReference type="InterPro" id="IPR052155">
    <property type="entry name" value="Biofilm_reg_signaling"/>
</dbReference>
<evidence type="ECO:0000259" key="3">
    <source>
        <dbReference type="PROSITE" id="PS50883"/>
    </source>
</evidence>
<feature type="domain" description="EAL" evidence="3">
    <location>
        <begin position="433"/>
        <end position="686"/>
    </location>
</feature>
<organism evidence="5 6">
    <name type="scientific">Noviherbaspirillum aridicola</name>
    <dbReference type="NCBI Taxonomy" id="2849687"/>
    <lineage>
        <taxon>Bacteria</taxon>
        <taxon>Pseudomonadati</taxon>
        <taxon>Pseudomonadota</taxon>
        <taxon>Betaproteobacteria</taxon>
        <taxon>Burkholderiales</taxon>
        <taxon>Oxalobacteraceae</taxon>
        <taxon>Noviherbaspirillum</taxon>
    </lineage>
</organism>
<dbReference type="PANTHER" id="PTHR44757">
    <property type="entry name" value="DIGUANYLATE CYCLASE DGCP"/>
    <property type="match status" value="1"/>
</dbReference>
<dbReference type="Pfam" id="PF13188">
    <property type="entry name" value="PAS_8"/>
    <property type="match status" value="1"/>
</dbReference>
<dbReference type="SMART" id="SM00052">
    <property type="entry name" value="EAL"/>
    <property type="match status" value="1"/>
</dbReference>
<dbReference type="PROSITE" id="PS50883">
    <property type="entry name" value="EAL"/>
    <property type="match status" value="1"/>
</dbReference>
<dbReference type="CDD" id="cd01948">
    <property type="entry name" value="EAL"/>
    <property type="match status" value="1"/>
</dbReference>
<evidence type="ECO:0000259" key="1">
    <source>
        <dbReference type="PROSITE" id="PS50112"/>
    </source>
</evidence>
<dbReference type="CDD" id="cd00130">
    <property type="entry name" value="PAS"/>
    <property type="match status" value="1"/>
</dbReference>
<dbReference type="InterPro" id="IPR035965">
    <property type="entry name" value="PAS-like_dom_sf"/>
</dbReference>
<evidence type="ECO:0000259" key="4">
    <source>
        <dbReference type="PROSITE" id="PS50887"/>
    </source>
</evidence>
<dbReference type="PANTHER" id="PTHR44757:SF2">
    <property type="entry name" value="BIOFILM ARCHITECTURE MAINTENANCE PROTEIN MBAA"/>
    <property type="match status" value="1"/>
</dbReference>
<dbReference type="PROSITE" id="PS50887">
    <property type="entry name" value="GGDEF"/>
    <property type="match status" value="1"/>
</dbReference>
<evidence type="ECO:0000313" key="5">
    <source>
        <dbReference type="EMBL" id="GIZ51878.1"/>
    </source>
</evidence>
<comment type="caution">
    <text evidence="5">The sequence shown here is derived from an EMBL/GenBank/DDBJ whole genome shotgun (WGS) entry which is preliminary data.</text>
</comment>
<dbReference type="CDD" id="cd01949">
    <property type="entry name" value="GGDEF"/>
    <property type="match status" value="1"/>
</dbReference>
<evidence type="ECO:0008006" key="7">
    <source>
        <dbReference type="Google" id="ProtNLM"/>
    </source>
</evidence>
<name>A0ABQ4Q3V7_9BURK</name>
<gene>
    <name evidence="5" type="ORF">NCCP691_18920</name>
</gene>